<evidence type="ECO:0000313" key="8">
    <source>
        <dbReference type="Proteomes" id="UP000182272"/>
    </source>
</evidence>
<evidence type="ECO:0000256" key="5">
    <source>
        <dbReference type="SAM" id="MobiDB-lite"/>
    </source>
</evidence>
<dbReference type="PANTHER" id="PTHR33209">
    <property type="entry name" value="PROTEASE 4"/>
    <property type="match status" value="1"/>
</dbReference>
<evidence type="ECO:0000256" key="3">
    <source>
        <dbReference type="ARBA" id="ARBA00022801"/>
    </source>
</evidence>
<dbReference type="InterPro" id="IPR002142">
    <property type="entry name" value="Peptidase_S49"/>
</dbReference>
<keyword evidence="3" id="KW-0378">Hydrolase</keyword>
<dbReference type="AlphaFoldDB" id="A0A1H6NN05"/>
<proteinExistence type="inferred from homology"/>
<dbReference type="OrthoDB" id="6999246at2"/>
<sequence length="410" mass="42091">MPSAFELASAQPWLMLPDALDNLMSIADRQGNPEALEARLGKALDNTRTVTMRNGVAIIPVTGPIFRYANLFTRISGATSTAVLATDLQAAIDDPKVKAIVLNVDSPGGEANGVNELADMIYQARDKKRIVAYVGGTGASAAYWFTSAASEVVVDDTALLGSIGVALNVTVTKEEGGKKSYEIVSSSAPNKRPNIETDEGRAEIAKTVDALADVFISKVARNLGVSAEKVPEMGGHGGLKVGADAVAAGLAHRVGSLESVIAELAGPASNPLRKTIVSTTIKNTAELRAALEAGTDPLTIEVAGPDLEGQKAAIADAETKAVAGERERYKGITALASPGFESEIEAALESGASVEATALGLIQAAKDRGISLTSIKKDSTSAAAAAGGGGGGEKQSLSAKDIWNGRKGKK</sequence>
<reference evidence="7 8" key="1">
    <citation type="submission" date="2016-10" db="EMBL/GenBank/DDBJ databases">
        <authorList>
            <person name="de Groot N.N."/>
        </authorList>
    </citation>
    <scope>NUCLEOTIDE SEQUENCE [LARGE SCALE GENOMIC DNA]</scope>
    <source>
        <strain evidence="7 8">LMG 2158</strain>
    </source>
</reference>
<evidence type="ECO:0000256" key="2">
    <source>
        <dbReference type="ARBA" id="ARBA00022670"/>
    </source>
</evidence>
<protein>
    <submittedName>
        <fullName evidence="7">Serine protease, ClpP class</fullName>
    </submittedName>
</protein>
<dbReference type="Gene3D" id="3.90.226.10">
    <property type="entry name" value="2-enoyl-CoA Hydratase, Chain A, domain 1"/>
    <property type="match status" value="1"/>
</dbReference>
<keyword evidence="2 7" id="KW-0645">Protease</keyword>
<organism evidence="7 8">
    <name type="scientific">Pseudomonas asplenii</name>
    <dbReference type="NCBI Taxonomy" id="53407"/>
    <lineage>
        <taxon>Bacteria</taxon>
        <taxon>Pseudomonadati</taxon>
        <taxon>Pseudomonadota</taxon>
        <taxon>Gammaproteobacteria</taxon>
        <taxon>Pseudomonadales</taxon>
        <taxon>Pseudomonadaceae</taxon>
        <taxon>Pseudomonas</taxon>
    </lineage>
</organism>
<keyword evidence="4" id="KW-0720">Serine protease</keyword>
<dbReference type="Proteomes" id="UP000182272">
    <property type="component" value="Chromosome I"/>
</dbReference>
<name>A0A1H6NN05_9PSED</name>
<evidence type="ECO:0000259" key="6">
    <source>
        <dbReference type="Pfam" id="PF01343"/>
    </source>
</evidence>
<gene>
    <name evidence="7" type="ORF">SAMN05216581_3326</name>
</gene>
<dbReference type="InterPro" id="IPR029045">
    <property type="entry name" value="ClpP/crotonase-like_dom_sf"/>
</dbReference>
<feature type="domain" description="Peptidase S49" evidence="6">
    <location>
        <begin position="125"/>
        <end position="265"/>
    </location>
</feature>
<dbReference type="GO" id="GO:0006508">
    <property type="term" value="P:proteolysis"/>
    <property type="evidence" value="ECO:0007669"/>
    <property type="project" value="UniProtKB-KW"/>
</dbReference>
<dbReference type="GO" id="GO:0008236">
    <property type="term" value="F:serine-type peptidase activity"/>
    <property type="evidence" value="ECO:0007669"/>
    <property type="project" value="UniProtKB-KW"/>
</dbReference>
<dbReference type="RefSeq" id="WP_029529931.1">
    <property type="nucleotide sequence ID" value="NZ_LT629972.1"/>
</dbReference>
<dbReference type="InterPro" id="IPR033855">
    <property type="entry name" value="Protein_C"/>
</dbReference>
<dbReference type="Pfam" id="PF01343">
    <property type="entry name" value="Peptidase_S49"/>
    <property type="match status" value="1"/>
</dbReference>
<dbReference type="PANTHER" id="PTHR33209:SF1">
    <property type="entry name" value="PEPTIDASE S49 DOMAIN-CONTAINING PROTEIN"/>
    <property type="match status" value="1"/>
</dbReference>
<dbReference type="CDD" id="cd07022">
    <property type="entry name" value="S49_Sppa_36K_type"/>
    <property type="match status" value="1"/>
</dbReference>
<evidence type="ECO:0000256" key="4">
    <source>
        <dbReference type="ARBA" id="ARBA00022825"/>
    </source>
</evidence>
<dbReference type="EMBL" id="LT629972">
    <property type="protein sequence ID" value="SEI17183.1"/>
    <property type="molecule type" value="Genomic_DNA"/>
</dbReference>
<comment type="similarity">
    <text evidence="1">Belongs to the peptidase S49 family.</text>
</comment>
<evidence type="ECO:0000313" key="7">
    <source>
        <dbReference type="EMBL" id="SEI17183.1"/>
    </source>
</evidence>
<dbReference type="SUPFAM" id="SSF52096">
    <property type="entry name" value="ClpP/crotonase"/>
    <property type="match status" value="1"/>
</dbReference>
<feature type="region of interest" description="Disordered" evidence="5">
    <location>
        <begin position="381"/>
        <end position="410"/>
    </location>
</feature>
<evidence type="ECO:0000256" key="1">
    <source>
        <dbReference type="ARBA" id="ARBA00008683"/>
    </source>
</evidence>
<accession>A0A1H6NN05</accession>